<dbReference type="AlphaFoldDB" id="W9QAC3"/>
<organism evidence="2">
    <name type="scientific">Fusarium oxysporum f. sp. pisi HDV247</name>
    <dbReference type="NCBI Taxonomy" id="1080344"/>
    <lineage>
        <taxon>Eukaryota</taxon>
        <taxon>Fungi</taxon>
        <taxon>Dikarya</taxon>
        <taxon>Ascomycota</taxon>
        <taxon>Pezizomycotina</taxon>
        <taxon>Sordariomycetes</taxon>
        <taxon>Hypocreomycetidae</taxon>
        <taxon>Hypocreales</taxon>
        <taxon>Nectriaceae</taxon>
        <taxon>Fusarium</taxon>
        <taxon>Fusarium oxysporum species complex</taxon>
    </lineage>
</organism>
<evidence type="ECO:0000313" key="2">
    <source>
        <dbReference type="EMBL" id="EXA54484.1"/>
    </source>
</evidence>
<reference evidence="2" key="1">
    <citation type="submission" date="2011-10" db="EMBL/GenBank/DDBJ databases">
        <title>The Genome Sequence of Fusarium oxysporum HDV247.</title>
        <authorList>
            <consortium name="The Broad Institute Genome Sequencing Platform"/>
            <person name="Ma L.-J."/>
            <person name="Gale L.R."/>
            <person name="Schwartz D.C."/>
            <person name="Zhou S."/>
            <person name="Corby-Kistler H."/>
            <person name="Young S.K."/>
            <person name="Zeng Q."/>
            <person name="Gargeya S."/>
            <person name="Fitzgerald M."/>
            <person name="Haas B."/>
            <person name="Abouelleil A."/>
            <person name="Alvarado L."/>
            <person name="Arachchi H.M."/>
            <person name="Berlin A."/>
            <person name="Brown A."/>
            <person name="Chapman S.B."/>
            <person name="Chen Z."/>
            <person name="Dunbar C."/>
            <person name="Freedman E."/>
            <person name="Gearin G."/>
            <person name="Goldberg J."/>
            <person name="Griggs A."/>
            <person name="Gujja S."/>
            <person name="Heiman D."/>
            <person name="Howarth C."/>
            <person name="Larson L."/>
            <person name="Lui A."/>
            <person name="MacDonald P.J.P."/>
            <person name="Montmayeur A."/>
            <person name="Murphy C."/>
            <person name="Neiman D."/>
            <person name="Pearson M."/>
            <person name="Priest M."/>
            <person name="Roberts A."/>
            <person name="Saif S."/>
            <person name="Shea T."/>
            <person name="Shenoy N."/>
            <person name="Sisk P."/>
            <person name="Stolte C."/>
            <person name="Sykes S."/>
            <person name="Wortman J."/>
            <person name="Nusbaum C."/>
            <person name="Birren B."/>
        </authorList>
    </citation>
    <scope>NUCLEOTIDE SEQUENCE [LARGE SCALE GENOMIC DNA]</scope>
    <source>
        <strain evidence="2">HDV247</strain>
    </source>
</reference>
<dbReference type="OrthoDB" id="5031174at2759"/>
<dbReference type="HOGENOM" id="CLU_2026847_0_0_1"/>
<proteinExistence type="predicted"/>
<sequence length="122" mass="14353">MNKWAEIQVVVLLSMLSNRNKMQHVVTEKLRLTPKMWFHGTKEYLDRVLRPLLTWRELSFLEPQFESIDEFDEFQQHGYENIIVGQAESQQDLKQNAGSHDDSQWPYNAITHSTQSNPSCCD</sequence>
<name>W9QAC3_FUSOX</name>
<feature type="region of interest" description="Disordered" evidence="1">
    <location>
        <begin position="91"/>
        <end position="122"/>
    </location>
</feature>
<dbReference type="EMBL" id="JH650968">
    <property type="protein sequence ID" value="EXA54484.1"/>
    <property type="molecule type" value="Genomic_DNA"/>
</dbReference>
<feature type="compositionally biased region" description="Polar residues" evidence="1">
    <location>
        <begin position="110"/>
        <end position="122"/>
    </location>
</feature>
<reference evidence="2" key="2">
    <citation type="submission" date="2012-05" db="EMBL/GenBank/DDBJ databases">
        <title>Annotation of the Genome Sequence of Fusarium oxysporum HDV247.</title>
        <authorList>
            <consortium name="The Broad Institute Genomics Platform"/>
            <person name="Ma L.-J."/>
            <person name="Corby-Kistler H."/>
            <person name="Broz K."/>
            <person name="Gale L.R."/>
            <person name="Jonkers W."/>
            <person name="O'Donnell K."/>
            <person name="Ploetz R."/>
            <person name="Steinberg C."/>
            <person name="Schwartz D.C."/>
            <person name="VanEtten H."/>
            <person name="Zhou S."/>
            <person name="Young S.K."/>
            <person name="Zeng Q."/>
            <person name="Gargeya S."/>
            <person name="Fitzgerald M."/>
            <person name="Abouelleil A."/>
            <person name="Alvarado L."/>
            <person name="Chapman S.B."/>
            <person name="Gainer-Dewar J."/>
            <person name="Goldberg J."/>
            <person name="Griggs A."/>
            <person name="Gujja S."/>
            <person name="Hansen M."/>
            <person name="Howarth C."/>
            <person name="Imamovic A."/>
            <person name="Ireland A."/>
            <person name="Larimer J."/>
            <person name="McCowan C."/>
            <person name="Murphy C."/>
            <person name="Pearson M."/>
            <person name="Poon T.W."/>
            <person name="Priest M."/>
            <person name="Roberts A."/>
            <person name="Saif S."/>
            <person name="Shea T."/>
            <person name="Sykes S."/>
            <person name="Wortman J."/>
            <person name="Nusbaum C."/>
            <person name="Birren B."/>
        </authorList>
    </citation>
    <scope>NUCLEOTIDE SEQUENCE</scope>
    <source>
        <strain evidence="2">HDV247</strain>
    </source>
</reference>
<gene>
    <name evidence="2" type="ORF">FOVG_01936</name>
</gene>
<accession>W9QAC3</accession>
<protein>
    <submittedName>
        <fullName evidence="2">Uncharacterized protein</fullName>
    </submittedName>
</protein>
<dbReference type="Proteomes" id="UP000030751">
    <property type="component" value="Unassembled WGS sequence"/>
</dbReference>
<evidence type="ECO:0000256" key="1">
    <source>
        <dbReference type="SAM" id="MobiDB-lite"/>
    </source>
</evidence>